<reference evidence="2 3" key="1">
    <citation type="submission" date="2016-02" db="EMBL/GenBank/DDBJ databases">
        <title>Genome sequence of Halalkalicoccus paucihalophilus DSM 24557.</title>
        <authorList>
            <person name="Poehlein A."/>
            <person name="Daniel R."/>
        </authorList>
    </citation>
    <scope>NUCLEOTIDE SEQUENCE [LARGE SCALE GENOMIC DNA]</scope>
    <source>
        <strain evidence="2 3">DSM 24557</strain>
    </source>
</reference>
<keyword evidence="3" id="KW-1185">Reference proteome</keyword>
<dbReference type="CDD" id="cd06223">
    <property type="entry name" value="PRTases_typeI"/>
    <property type="match status" value="1"/>
</dbReference>
<dbReference type="AlphaFoldDB" id="A0A151AH75"/>
<organism evidence="2 3">
    <name type="scientific">Halalkalicoccus paucihalophilus</name>
    <dbReference type="NCBI Taxonomy" id="1008153"/>
    <lineage>
        <taxon>Archaea</taxon>
        <taxon>Methanobacteriati</taxon>
        <taxon>Methanobacteriota</taxon>
        <taxon>Stenosarchaea group</taxon>
        <taxon>Halobacteria</taxon>
        <taxon>Halobacteriales</taxon>
        <taxon>Halococcaceae</taxon>
        <taxon>Halalkalicoccus</taxon>
    </lineage>
</organism>
<dbReference type="Proteomes" id="UP000075321">
    <property type="component" value="Unassembled WGS sequence"/>
</dbReference>
<keyword evidence="2" id="KW-0328">Glycosyltransferase</keyword>
<dbReference type="Gene3D" id="3.30.1310.20">
    <property type="entry name" value="PRTase-like"/>
    <property type="match status" value="1"/>
</dbReference>
<evidence type="ECO:0000313" key="3">
    <source>
        <dbReference type="Proteomes" id="UP000075321"/>
    </source>
</evidence>
<dbReference type="SUPFAM" id="SSF53271">
    <property type="entry name" value="PRTase-like"/>
    <property type="match status" value="1"/>
</dbReference>
<gene>
    <name evidence="2" type="primary">pyrE_2</name>
    <name evidence="2" type="ORF">HAPAU_07900</name>
</gene>
<dbReference type="InterPro" id="IPR029057">
    <property type="entry name" value="PRTase-like"/>
</dbReference>
<dbReference type="GO" id="GO:0004588">
    <property type="term" value="F:orotate phosphoribosyltransferase activity"/>
    <property type="evidence" value="ECO:0007669"/>
    <property type="project" value="UniProtKB-EC"/>
</dbReference>
<dbReference type="EMBL" id="LTAZ01000003">
    <property type="protein sequence ID" value="KYH26902.1"/>
    <property type="molecule type" value="Genomic_DNA"/>
</dbReference>
<evidence type="ECO:0000313" key="2">
    <source>
        <dbReference type="EMBL" id="KYH26902.1"/>
    </source>
</evidence>
<dbReference type="Gene3D" id="3.40.50.2020">
    <property type="match status" value="1"/>
</dbReference>
<dbReference type="Pfam" id="PF00156">
    <property type="entry name" value="Pribosyltran"/>
    <property type="match status" value="1"/>
</dbReference>
<dbReference type="PATRIC" id="fig|1008153.3.peg.792"/>
<protein>
    <submittedName>
        <fullName evidence="2">Orotate phosphoribosyltransferase</fullName>
        <ecNumber evidence="2">2.4.2.10</ecNumber>
    </submittedName>
</protein>
<proteinExistence type="predicted"/>
<dbReference type="EC" id="2.4.2.10" evidence="2"/>
<dbReference type="InterPro" id="IPR000836">
    <property type="entry name" value="PRTase_dom"/>
</dbReference>
<sequence>MGPMTESLPFADRTDAGERLAALLDDREVSADLVLAIPRGGLPVGRAVADALSVPLDVTVARKVGAPGNPELAVGAVGADGSLWRNDDLIARLGVSEGYVDSQAAREAEAAREKRDRYRGGRDPLNLVGKAVLIVDDGIATGATTVACVRQARAAGADRVIVAVPVAPPEALADLETEADGVIALSTPANFGAVGRFYRSFEQVPDEVAMTYLVG</sequence>
<feature type="domain" description="Phosphoribosyltransferase" evidence="1">
    <location>
        <begin position="16"/>
        <end position="183"/>
    </location>
</feature>
<comment type="caution">
    <text evidence="2">The sequence shown here is derived from an EMBL/GenBank/DDBJ whole genome shotgun (WGS) entry which is preliminary data.</text>
</comment>
<evidence type="ECO:0000259" key="1">
    <source>
        <dbReference type="Pfam" id="PF00156"/>
    </source>
</evidence>
<name>A0A151AH75_9EURY</name>
<accession>A0A151AH75</accession>
<keyword evidence="2" id="KW-0808">Transferase</keyword>